<organism evidence="1">
    <name type="scientific">Arundo donax</name>
    <name type="common">Giant reed</name>
    <name type="synonym">Donax arundinaceus</name>
    <dbReference type="NCBI Taxonomy" id="35708"/>
    <lineage>
        <taxon>Eukaryota</taxon>
        <taxon>Viridiplantae</taxon>
        <taxon>Streptophyta</taxon>
        <taxon>Embryophyta</taxon>
        <taxon>Tracheophyta</taxon>
        <taxon>Spermatophyta</taxon>
        <taxon>Magnoliopsida</taxon>
        <taxon>Liliopsida</taxon>
        <taxon>Poales</taxon>
        <taxon>Poaceae</taxon>
        <taxon>PACMAD clade</taxon>
        <taxon>Arundinoideae</taxon>
        <taxon>Arundineae</taxon>
        <taxon>Arundo</taxon>
    </lineage>
</organism>
<dbReference type="AlphaFoldDB" id="A0A0A8YCX2"/>
<name>A0A0A8YCX2_ARUDO</name>
<reference evidence="1" key="1">
    <citation type="submission" date="2014-09" db="EMBL/GenBank/DDBJ databases">
        <authorList>
            <person name="Magalhaes I.L.F."/>
            <person name="Oliveira U."/>
            <person name="Santos F.R."/>
            <person name="Vidigal T.H.D.A."/>
            <person name="Brescovit A.D."/>
            <person name="Santos A.J."/>
        </authorList>
    </citation>
    <scope>NUCLEOTIDE SEQUENCE</scope>
    <source>
        <tissue evidence="1">Shoot tissue taken approximately 20 cm above the soil surface</tissue>
    </source>
</reference>
<proteinExistence type="predicted"/>
<evidence type="ECO:0000313" key="1">
    <source>
        <dbReference type="EMBL" id="JAD23408.1"/>
    </source>
</evidence>
<accession>A0A0A8YCX2</accession>
<sequence length="27" mass="2942">MLLSSKMVIVSFGVLISIKMDKMDPTG</sequence>
<dbReference type="EMBL" id="GBRH01274487">
    <property type="protein sequence ID" value="JAD23408.1"/>
    <property type="molecule type" value="Transcribed_RNA"/>
</dbReference>
<reference evidence="1" key="2">
    <citation type="journal article" date="2015" name="Data Brief">
        <title>Shoot transcriptome of the giant reed, Arundo donax.</title>
        <authorList>
            <person name="Barrero R.A."/>
            <person name="Guerrero F.D."/>
            <person name="Moolhuijzen P."/>
            <person name="Goolsby J.A."/>
            <person name="Tidwell J."/>
            <person name="Bellgard S.E."/>
            <person name="Bellgard M.I."/>
        </authorList>
    </citation>
    <scope>NUCLEOTIDE SEQUENCE</scope>
    <source>
        <tissue evidence="1">Shoot tissue taken approximately 20 cm above the soil surface</tissue>
    </source>
</reference>
<protein>
    <submittedName>
        <fullName evidence="1">Uncharacterized protein</fullName>
    </submittedName>
</protein>